<reference evidence="2" key="2">
    <citation type="submission" date="2021-10" db="EMBL/GenBank/DDBJ databases">
        <title>Phylogenomics reveals ancestral predisposition of the termite-cultivated fungus Termitomyces towards a domesticated lifestyle.</title>
        <authorList>
            <person name="Auxier B."/>
            <person name="Grum-Grzhimaylo A."/>
            <person name="Cardenas M.E."/>
            <person name="Lodge J.D."/>
            <person name="Laessoe T."/>
            <person name="Pedersen O."/>
            <person name="Smith M.E."/>
            <person name="Kuyper T.W."/>
            <person name="Franco-Molano E.A."/>
            <person name="Baroni T.J."/>
            <person name="Aanen D.K."/>
        </authorList>
    </citation>
    <scope>NUCLEOTIDE SEQUENCE</scope>
    <source>
        <strain evidence="2">AP01</strain>
        <tissue evidence="2">Mycelium</tissue>
    </source>
</reference>
<dbReference type="SUPFAM" id="SSF50129">
    <property type="entry name" value="GroES-like"/>
    <property type="match status" value="1"/>
</dbReference>
<keyword evidence="3" id="KW-1185">Reference proteome</keyword>
<accession>A0A9P7GEJ0</accession>
<feature type="domain" description="Alcohol dehydrogenase-like N-terminal" evidence="1">
    <location>
        <begin position="29"/>
        <end position="93"/>
    </location>
</feature>
<comment type="caution">
    <text evidence="2">The sequence shown here is derived from an EMBL/GenBank/DDBJ whole genome shotgun (WGS) entry which is preliminary data.</text>
</comment>
<dbReference type="InterPro" id="IPR011032">
    <property type="entry name" value="GroES-like_sf"/>
</dbReference>
<evidence type="ECO:0000313" key="3">
    <source>
        <dbReference type="Proteomes" id="UP000775547"/>
    </source>
</evidence>
<dbReference type="AlphaFoldDB" id="A0A9P7GEJ0"/>
<dbReference type="InterPro" id="IPR047122">
    <property type="entry name" value="Trans-enoyl_RdTase-like"/>
</dbReference>
<dbReference type="PANTHER" id="PTHR45348:SF2">
    <property type="entry name" value="ZINC-TYPE ALCOHOL DEHYDROGENASE-LIKE PROTEIN C2E1P3.01"/>
    <property type="match status" value="1"/>
</dbReference>
<dbReference type="EMBL" id="JABCKV010000006">
    <property type="protein sequence ID" value="KAG5647825.1"/>
    <property type="molecule type" value="Genomic_DNA"/>
</dbReference>
<dbReference type="Pfam" id="PF08240">
    <property type="entry name" value="ADH_N"/>
    <property type="match status" value="1"/>
</dbReference>
<dbReference type="PANTHER" id="PTHR45348">
    <property type="entry name" value="HYPOTHETICAL OXIDOREDUCTASE (EUROFUNG)"/>
    <property type="match status" value="1"/>
</dbReference>
<dbReference type="SUPFAM" id="SSF51735">
    <property type="entry name" value="NAD(P)-binding Rossmann-fold domains"/>
    <property type="match status" value="1"/>
</dbReference>
<evidence type="ECO:0000313" key="2">
    <source>
        <dbReference type="EMBL" id="KAG5647825.1"/>
    </source>
</evidence>
<protein>
    <recommendedName>
        <fullName evidence="1">Alcohol dehydrogenase-like N-terminal domain-containing protein</fullName>
    </recommendedName>
</protein>
<evidence type="ECO:0000259" key="1">
    <source>
        <dbReference type="Pfam" id="PF08240"/>
    </source>
</evidence>
<sequence>MPHTQTALFLESKLGEFQVLKRNIPTVTAGHLLVRVEAVGLNPVDCKIQKYGIYLKNDEDYPAIIGGDIAGSVVETGEGVSQFTSVNAVIATASVKDEAHLKSLGATHDVDQNLPIKDLASKVSTITSAPIDLIFDAVASPDTQQSAYSILADGGDLWLVHRAEQVKLVEGKRIASPFGGFNSPYSRELGMELFANLTELLKEGSIKVCSVA</sequence>
<name>A0A9P7GEJ0_9AGAR</name>
<organism evidence="2 3">
    <name type="scientific">Asterophora parasitica</name>
    <dbReference type="NCBI Taxonomy" id="117018"/>
    <lineage>
        <taxon>Eukaryota</taxon>
        <taxon>Fungi</taxon>
        <taxon>Dikarya</taxon>
        <taxon>Basidiomycota</taxon>
        <taxon>Agaricomycotina</taxon>
        <taxon>Agaricomycetes</taxon>
        <taxon>Agaricomycetidae</taxon>
        <taxon>Agaricales</taxon>
        <taxon>Tricholomatineae</taxon>
        <taxon>Lyophyllaceae</taxon>
        <taxon>Asterophora</taxon>
    </lineage>
</organism>
<dbReference type="Gene3D" id="3.40.50.720">
    <property type="entry name" value="NAD(P)-binding Rossmann-like Domain"/>
    <property type="match status" value="1"/>
</dbReference>
<reference evidence="2" key="1">
    <citation type="submission" date="2020-07" db="EMBL/GenBank/DDBJ databases">
        <authorList>
            <person name="Nieuwenhuis M."/>
            <person name="Van De Peppel L.J.J."/>
        </authorList>
    </citation>
    <scope>NUCLEOTIDE SEQUENCE</scope>
    <source>
        <strain evidence="2">AP01</strain>
        <tissue evidence="2">Mycelium</tissue>
    </source>
</reference>
<dbReference type="InterPro" id="IPR013154">
    <property type="entry name" value="ADH-like_N"/>
</dbReference>
<gene>
    <name evidence="2" type="ORF">DXG03_007749</name>
</gene>
<dbReference type="Proteomes" id="UP000775547">
    <property type="component" value="Unassembled WGS sequence"/>
</dbReference>
<dbReference type="Gene3D" id="3.90.180.10">
    <property type="entry name" value="Medium-chain alcohol dehydrogenases, catalytic domain"/>
    <property type="match status" value="1"/>
</dbReference>
<dbReference type="GO" id="GO:0016651">
    <property type="term" value="F:oxidoreductase activity, acting on NAD(P)H"/>
    <property type="evidence" value="ECO:0007669"/>
    <property type="project" value="InterPro"/>
</dbReference>
<dbReference type="InterPro" id="IPR036291">
    <property type="entry name" value="NAD(P)-bd_dom_sf"/>
</dbReference>
<proteinExistence type="predicted"/>
<dbReference type="OrthoDB" id="3233595at2759"/>